<dbReference type="InterPro" id="IPR036291">
    <property type="entry name" value="NAD(P)-bd_dom_sf"/>
</dbReference>
<accession>A0A0C9RGF8</accession>
<evidence type="ECO:0000256" key="4">
    <source>
        <dbReference type="RuleBase" id="RU000363"/>
    </source>
</evidence>
<dbReference type="Gene3D" id="3.40.50.720">
    <property type="entry name" value="NAD(P)-binding Rossmann-like Domain"/>
    <property type="match status" value="1"/>
</dbReference>
<sequence length="305" mass="34070">METEKWWTEETVAVVTGANRGIGLEIVRLLADQGLTVVLTARKDNQHLSQQARALLHQGNRNLVFHKLDVQSDDSVASFAEWLNNQFGGLDILINNAAVGGTEFDWDLLQKHDMDFRKIVEDPTWADGLREDYESAKECVDINYYGAKRTTKALLPLMRSSAAGPRIVNVSSCFGLLMLLRSETIGAQLSDMKNISEENIDSIISQFLEDVKRGVKVEDSIWPRKFPTYSVSKVCLNAYTRVLGRDLEGKVWVNSVHPGYVRTEMTFGSGDLSSTEGAENVVRVALFPPNGPSAQFFLEKQNHGF</sequence>
<evidence type="ECO:0000256" key="2">
    <source>
        <dbReference type="ARBA" id="ARBA00022857"/>
    </source>
</evidence>
<keyword evidence="3" id="KW-0560">Oxidoreductase</keyword>
<dbReference type="PRINTS" id="PR00081">
    <property type="entry name" value="GDHRDH"/>
</dbReference>
<dbReference type="PRINTS" id="PR00080">
    <property type="entry name" value="SDRFAMILY"/>
</dbReference>
<name>A0A0C9RGF8_9CONI</name>
<evidence type="ECO:0000256" key="3">
    <source>
        <dbReference type="ARBA" id="ARBA00023002"/>
    </source>
</evidence>
<evidence type="ECO:0000313" key="5">
    <source>
        <dbReference type="EMBL" id="JAG85451.1"/>
    </source>
</evidence>
<dbReference type="Pfam" id="PF00106">
    <property type="entry name" value="adh_short"/>
    <property type="match status" value="1"/>
</dbReference>
<dbReference type="EMBL" id="GCHU01028091">
    <property type="protein sequence ID" value="JAG85451.1"/>
    <property type="molecule type" value="Transcribed_RNA"/>
</dbReference>
<dbReference type="PANTHER" id="PTHR43490">
    <property type="entry name" value="(+)-NEOMENTHOL DEHYDROGENASE"/>
    <property type="match status" value="1"/>
</dbReference>
<dbReference type="SUPFAM" id="SSF51735">
    <property type="entry name" value="NAD(P)-binding Rossmann-fold domains"/>
    <property type="match status" value="1"/>
</dbReference>
<dbReference type="GO" id="GO:0016020">
    <property type="term" value="C:membrane"/>
    <property type="evidence" value="ECO:0007669"/>
    <property type="project" value="TreeGrafter"/>
</dbReference>
<proteinExistence type="inferred from homology"/>
<comment type="similarity">
    <text evidence="1 4">Belongs to the short-chain dehydrogenases/reductases (SDR) family.</text>
</comment>
<dbReference type="AlphaFoldDB" id="A0A0C9RGF8"/>
<keyword evidence="2" id="KW-0521">NADP</keyword>
<dbReference type="PANTHER" id="PTHR43490:SF73">
    <property type="entry name" value="OS07G0685800 PROTEIN"/>
    <property type="match status" value="1"/>
</dbReference>
<organism evidence="5">
    <name type="scientific">Wollemia nobilis</name>
    <dbReference type="NCBI Taxonomy" id="56998"/>
    <lineage>
        <taxon>Eukaryota</taxon>
        <taxon>Viridiplantae</taxon>
        <taxon>Streptophyta</taxon>
        <taxon>Embryophyta</taxon>
        <taxon>Tracheophyta</taxon>
        <taxon>Spermatophyta</taxon>
        <taxon>Pinopsida</taxon>
        <taxon>Pinidae</taxon>
        <taxon>Conifers II</taxon>
        <taxon>Araucariales</taxon>
        <taxon>Araucariaceae</taxon>
        <taxon>Wollemia</taxon>
    </lineage>
</organism>
<reference evidence="5" key="1">
    <citation type="submission" date="2015-02" db="EMBL/GenBank/DDBJ databases">
        <title>A transcriptome of Wollemia nobilis - a relic of Gondwana.</title>
        <authorList>
            <person name="Chia J.Y."/>
            <person name="Leong Y.S."/>
            <person name="Abdul Karim S."/>
            <person name="Wan Azmi N."/>
            <person name="Hercus R."/>
            <person name="Croft L."/>
        </authorList>
    </citation>
    <scope>NUCLEOTIDE SEQUENCE</scope>
    <source>
        <strain evidence="5">MaeBrown</strain>
        <tissue evidence="5">Leaf</tissue>
    </source>
</reference>
<evidence type="ECO:0000256" key="1">
    <source>
        <dbReference type="ARBA" id="ARBA00006484"/>
    </source>
</evidence>
<protein>
    <submittedName>
        <fullName evidence="5">TSA: Wollemia nobilis Ref_Wollemi_Transcript_28310_1253 transcribed RNA sequence</fullName>
    </submittedName>
</protein>
<dbReference type="GO" id="GO:0016491">
    <property type="term" value="F:oxidoreductase activity"/>
    <property type="evidence" value="ECO:0007669"/>
    <property type="project" value="UniProtKB-KW"/>
</dbReference>
<dbReference type="InterPro" id="IPR002347">
    <property type="entry name" value="SDR_fam"/>
</dbReference>